<dbReference type="PANTHER" id="PTHR31570:SF1">
    <property type="entry name" value="HAUS AUGMIN-LIKE COMPLEX SUBUNIT 1"/>
    <property type="match status" value="1"/>
</dbReference>
<keyword evidence="5" id="KW-0493">Microtubule</keyword>
<keyword evidence="3" id="KW-0963">Cytoplasm</keyword>
<keyword evidence="4" id="KW-0132">Cell division</keyword>
<dbReference type="PANTHER" id="PTHR31570">
    <property type="entry name" value="HAUS AUGMIN-LIKE COMPLEX SUBUNIT 1"/>
    <property type="match status" value="1"/>
</dbReference>
<dbReference type="Pfam" id="PF25762">
    <property type="entry name" value="HAUS1"/>
    <property type="match status" value="1"/>
</dbReference>
<dbReference type="PRINTS" id="PR02087">
    <property type="entry name" value="HAUSAUGMINL1"/>
</dbReference>
<accession>A0A8C0XHT0</accession>
<proteinExistence type="inferred from homology"/>
<evidence type="ECO:0000256" key="6">
    <source>
        <dbReference type="ARBA" id="ARBA00022776"/>
    </source>
</evidence>
<dbReference type="AlphaFoldDB" id="A0A8C0XHT0"/>
<organism evidence="10">
    <name type="scientific">Castor canadensis</name>
    <name type="common">American beaver</name>
    <dbReference type="NCBI Taxonomy" id="51338"/>
    <lineage>
        <taxon>Eukaryota</taxon>
        <taxon>Metazoa</taxon>
        <taxon>Chordata</taxon>
        <taxon>Craniata</taxon>
        <taxon>Vertebrata</taxon>
        <taxon>Euteleostomi</taxon>
        <taxon>Mammalia</taxon>
        <taxon>Eutheria</taxon>
        <taxon>Euarchontoglires</taxon>
        <taxon>Glires</taxon>
        <taxon>Rodentia</taxon>
        <taxon>Castorimorpha</taxon>
        <taxon>Castoridae</taxon>
        <taxon>Castor</taxon>
    </lineage>
</organism>
<keyword evidence="7" id="KW-0175">Coiled coil</keyword>
<dbReference type="GO" id="GO:0070652">
    <property type="term" value="C:HAUS complex"/>
    <property type="evidence" value="ECO:0007669"/>
    <property type="project" value="InterPro"/>
</dbReference>
<protein>
    <recommendedName>
        <fullName evidence="11">HAUS augmin-like complex subunit 1</fullName>
    </recommendedName>
</protein>
<evidence type="ECO:0000256" key="2">
    <source>
        <dbReference type="ARBA" id="ARBA00005479"/>
    </source>
</evidence>
<keyword evidence="8" id="KW-0206">Cytoskeleton</keyword>
<evidence type="ECO:0000256" key="8">
    <source>
        <dbReference type="ARBA" id="ARBA00023212"/>
    </source>
</evidence>
<keyword evidence="9" id="KW-0131">Cell cycle</keyword>
<reference evidence="10" key="1">
    <citation type="submission" date="2023-09" db="UniProtKB">
        <authorList>
            <consortium name="Ensembl"/>
        </authorList>
    </citation>
    <scope>IDENTIFICATION</scope>
</reference>
<dbReference type="GO" id="GO:0051225">
    <property type="term" value="P:spindle assembly"/>
    <property type="evidence" value="ECO:0007669"/>
    <property type="project" value="InterPro"/>
</dbReference>
<keyword evidence="6" id="KW-0498">Mitosis</keyword>
<comment type="similarity">
    <text evidence="2">Belongs to the HAUS1 family.</text>
</comment>
<dbReference type="GO" id="GO:0007098">
    <property type="term" value="P:centrosome cycle"/>
    <property type="evidence" value="ECO:0007669"/>
    <property type="project" value="TreeGrafter"/>
</dbReference>
<comment type="subcellular location">
    <subcellularLocation>
        <location evidence="1">Cytoplasm</location>
        <location evidence="1">Cytoskeleton</location>
        <location evidence="1">Spindle</location>
    </subcellularLocation>
</comment>
<dbReference type="GO" id="GO:0051301">
    <property type="term" value="P:cell division"/>
    <property type="evidence" value="ECO:0007669"/>
    <property type="project" value="UniProtKB-KW"/>
</dbReference>
<evidence type="ECO:0008006" key="11">
    <source>
        <dbReference type="Google" id="ProtNLM"/>
    </source>
</evidence>
<name>A0A8C0XHT0_CASCN</name>
<dbReference type="GO" id="GO:0005829">
    <property type="term" value="C:cytosol"/>
    <property type="evidence" value="ECO:0007669"/>
    <property type="project" value="TreeGrafter"/>
</dbReference>
<evidence type="ECO:0000313" key="10">
    <source>
        <dbReference type="Ensembl" id="ENSCCNP00000027365.1"/>
    </source>
</evidence>
<evidence type="ECO:0000256" key="5">
    <source>
        <dbReference type="ARBA" id="ARBA00022701"/>
    </source>
</evidence>
<evidence type="ECO:0000256" key="4">
    <source>
        <dbReference type="ARBA" id="ARBA00022618"/>
    </source>
</evidence>
<sequence length="121" mass="13952">MEAQKEKESQVAAWLKKIFGDHPIPQYEVNPRTTEILYHLSEHNKVRDRDVHLAQEFVQNEKQMKFTKTLLYKGPHHGITLICLVRELSPIIITSYLLAFSTCSTARKNSSSNSICSFSME</sequence>
<dbReference type="InterPro" id="IPR026243">
    <property type="entry name" value="HAUS1"/>
</dbReference>
<dbReference type="GO" id="GO:0005874">
    <property type="term" value="C:microtubule"/>
    <property type="evidence" value="ECO:0007669"/>
    <property type="project" value="UniProtKB-KW"/>
</dbReference>
<evidence type="ECO:0000256" key="7">
    <source>
        <dbReference type="ARBA" id="ARBA00023054"/>
    </source>
</evidence>
<dbReference type="Ensembl" id="ENSCCNT00000034648.1">
    <property type="protein sequence ID" value="ENSCCNP00000027365.1"/>
    <property type="gene ID" value="ENSCCNG00000026474.1"/>
</dbReference>
<evidence type="ECO:0000256" key="3">
    <source>
        <dbReference type="ARBA" id="ARBA00022490"/>
    </source>
</evidence>
<evidence type="ECO:0000256" key="1">
    <source>
        <dbReference type="ARBA" id="ARBA00004186"/>
    </source>
</evidence>
<evidence type="ECO:0000256" key="9">
    <source>
        <dbReference type="ARBA" id="ARBA00023306"/>
    </source>
</evidence>
<dbReference type="GO" id="GO:0005819">
    <property type="term" value="C:spindle"/>
    <property type="evidence" value="ECO:0007669"/>
    <property type="project" value="UniProtKB-SubCell"/>
</dbReference>